<dbReference type="InterPro" id="IPR036259">
    <property type="entry name" value="MFS_trans_sf"/>
</dbReference>
<feature type="transmembrane region" description="Helical" evidence="7">
    <location>
        <begin position="226"/>
        <end position="248"/>
    </location>
</feature>
<proteinExistence type="inferred from homology"/>
<keyword evidence="5 7" id="KW-0472">Membrane</keyword>
<feature type="transmembrane region" description="Helical" evidence="7">
    <location>
        <begin position="391"/>
        <end position="412"/>
    </location>
</feature>
<dbReference type="Pfam" id="PF07690">
    <property type="entry name" value="MFS_1"/>
    <property type="match status" value="1"/>
</dbReference>
<feature type="transmembrane region" description="Helical" evidence="7">
    <location>
        <begin position="134"/>
        <end position="152"/>
    </location>
</feature>
<dbReference type="InterPro" id="IPR020846">
    <property type="entry name" value="MFS_dom"/>
</dbReference>
<feature type="transmembrane region" description="Helical" evidence="7">
    <location>
        <begin position="424"/>
        <end position="444"/>
    </location>
</feature>
<name>A0A9P6B5F4_9AGAM</name>
<keyword evidence="3 7" id="KW-0812">Transmembrane</keyword>
<evidence type="ECO:0000256" key="1">
    <source>
        <dbReference type="ARBA" id="ARBA00004141"/>
    </source>
</evidence>
<dbReference type="EMBL" id="MU128927">
    <property type="protein sequence ID" value="KAF9518068.1"/>
    <property type="molecule type" value="Genomic_DNA"/>
</dbReference>
<feature type="transmembrane region" description="Helical" evidence="7">
    <location>
        <begin position="367"/>
        <end position="385"/>
    </location>
</feature>
<dbReference type="SUPFAM" id="SSF103473">
    <property type="entry name" value="MFS general substrate transporter"/>
    <property type="match status" value="1"/>
</dbReference>
<accession>A0A9P6B5F4</accession>
<protein>
    <recommendedName>
        <fullName evidence="8">Major facilitator superfamily (MFS) profile domain-containing protein</fullName>
    </recommendedName>
</protein>
<evidence type="ECO:0000256" key="4">
    <source>
        <dbReference type="ARBA" id="ARBA00022989"/>
    </source>
</evidence>
<feature type="transmembrane region" description="Helical" evidence="7">
    <location>
        <begin position="299"/>
        <end position="320"/>
    </location>
</feature>
<feature type="transmembrane region" description="Helical" evidence="7">
    <location>
        <begin position="158"/>
        <end position="181"/>
    </location>
</feature>
<dbReference type="AlphaFoldDB" id="A0A9P6B5F4"/>
<dbReference type="Gene3D" id="1.20.1250.20">
    <property type="entry name" value="MFS general substrate transporter like domains"/>
    <property type="match status" value="2"/>
</dbReference>
<keyword evidence="2" id="KW-0813">Transport</keyword>
<feature type="transmembrane region" description="Helical" evidence="7">
    <location>
        <begin position="456"/>
        <end position="477"/>
    </location>
</feature>
<dbReference type="FunFam" id="1.20.1250.20:FF:000018">
    <property type="entry name" value="MFS transporter permease"/>
    <property type="match status" value="1"/>
</dbReference>
<dbReference type="OrthoDB" id="2985014at2759"/>
<feature type="domain" description="Major facilitator superfamily (MFS) profile" evidence="8">
    <location>
        <begin position="48"/>
        <end position="484"/>
    </location>
</feature>
<keyword evidence="4 7" id="KW-1133">Transmembrane helix</keyword>
<feature type="transmembrane region" description="Helical" evidence="7">
    <location>
        <begin position="332"/>
        <end position="355"/>
    </location>
</feature>
<feature type="transmembrane region" description="Helical" evidence="7">
    <location>
        <begin position="193"/>
        <end position="214"/>
    </location>
</feature>
<gene>
    <name evidence="9" type="ORF">BS47DRAFT_1380020</name>
</gene>
<organism evidence="9 10">
    <name type="scientific">Hydnum rufescens UP504</name>
    <dbReference type="NCBI Taxonomy" id="1448309"/>
    <lineage>
        <taxon>Eukaryota</taxon>
        <taxon>Fungi</taxon>
        <taxon>Dikarya</taxon>
        <taxon>Basidiomycota</taxon>
        <taxon>Agaricomycotina</taxon>
        <taxon>Agaricomycetes</taxon>
        <taxon>Cantharellales</taxon>
        <taxon>Hydnaceae</taxon>
        <taxon>Hydnum</taxon>
    </lineage>
</organism>
<dbReference type="PROSITE" id="PS50850">
    <property type="entry name" value="MFS"/>
    <property type="match status" value="1"/>
</dbReference>
<dbReference type="InterPro" id="IPR011701">
    <property type="entry name" value="MFS"/>
</dbReference>
<dbReference type="FunFam" id="1.20.1250.20:FF:000068">
    <property type="entry name" value="MFS general substrate transporter"/>
    <property type="match status" value="1"/>
</dbReference>
<evidence type="ECO:0000256" key="6">
    <source>
        <dbReference type="ARBA" id="ARBA00037968"/>
    </source>
</evidence>
<evidence type="ECO:0000313" key="10">
    <source>
        <dbReference type="Proteomes" id="UP000886523"/>
    </source>
</evidence>
<dbReference type="PANTHER" id="PTHR43791:SF18">
    <property type="entry name" value="NICOTINIC ACID TRANSPORTER TNA1, PUTATIVE (AFU_ORTHOLOGUE AFUA_3G03820)-RELATED"/>
    <property type="match status" value="1"/>
</dbReference>
<dbReference type="GO" id="GO:0022857">
    <property type="term" value="F:transmembrane transporter activity"/>
    <property type="evidence" value="ECO:0007669"/>
    <property type="project" value="InterPro"/>
</dbReference>
<evidence type="ECO:0000256" key="3">
    <source>
        <dbReference type="ARBA" id="ARBA00022692"/>
    </source>
</evidence>
<evidence type="ECO:0000256" key="5">
    <source>
        <dbReference type="ARBA" id="ARBA00023136"/>
    </source>
</evidence>
<comment type="similarity">
    <text evidence="6">Belongs to the major facilitator superfamily. Allantoate permease family.</text>
</comment>
<reference evidence="9" key="1">
    <citation type="journal article" date="2020" name="Nat. Commun.">
        <title>Large-scale genome sequencing of mycorrhizal fungi provides insights into the early evolution of symbiotic traits.</title>
        <authorList>
            <person name="Miyauchi S."/>
            <person name="Kiss E."/>
            <person name="Kuo A."/>
            <person name="Drula E."/>
            <person name="Kohler A."/>
            <person name="Sanchez-Garcia M."/>
            <person name="Morin E."/>
            <person name="Andreopoulos B."/>
            <person name="Barry K.W."/>
            <person name="Bonito G."/>
            <person name="Buee M."/>
            <person name="Carver A."/>
            <person name="Chen C."/>
            <person name="Cichocki N."/>
            <person name="Clum A."/>
            <person name="Culley D."/>
            <person name="Crous P.W."/>
            <person name="Fauchery L."/>
            <person name="Girlanda M."/>
            <person name="Hayes R.D."/>
            <person name="Keri Z."/>
            <person name="LaButti K."/>
            <person name="Lipzen A."/>
            <person name="Lombard V."/>
            <person name="Magnuson J."/>
            <person name="Maillard F."/>
            <person name="Murat C."/>
            <person name="Nolan M."/>
            <person name="Ohm R.A."/>
            <person name="Pangilinan J."/>
            <person name="Pereira M.F."/>
            <person name="Perotto S."/>
            <person name="Peter M."/>
            <person name="Pfister S."/>
            <person name="Riley R."/>
            <person name="Sitrit Y."/>
            <person name="Stielow J.B."/>
            <person name="Szollosi G."/>
            <person name="Zifcakova L."/>
            <person name="Stursova M."/>
            <person name="Spatafora J.W."/>
            <person name="Tedersoo L."/>
            <person name="Vaario L.M."/>
            <person name="Yamada A."/>
            <person name="Yan M."/>
            <person name="Wang P."/>
            <person name="Xu J."/>
            <person name="Bruns T."/>
            <person name="Baldrian P."/>
            <person name="Vilgalys R."/>
            <person name="Dunand C."/>
            <person name="Henrissat B."/>
            <person name="Grigoriev I.V."/>
            <person name="Hibbett D."/>
            <person name="Nagy L.G."/>
            <person name="Martin F.M."/>
        </authorList>
    </citation>
    <scope>NUCLEOTIDE SEQUENCE</scope>
    <source>
        <strain evidence="9">UP504</strain>
    </source>
</reference>
<evidence type="ECO:0000256" key="7">
    <source>
        <dbReference type="SAM" id="Phobius"/>
    </source>
</evidence>
<feature type="transmembrane region" description="Helical" evidence="7">
    <location>
        <begin position="44"/>
        <end position="61"/>
    </location>
</feature>
<comment type="subcellular location">
    <subcellularLocation>
        <location evidence="1">Membrane</location>
        <topology evidence="1">Multi-pass membrane protein</topology>
    </subcellularLocation>
</comment>
<evidence type="ECO:0000256" key="2">
    <source>
        <dbReference type="ARBA" id="ARBA00022448"/>
    </source>
</evidence>
<comment type="caution">
    <text evidence="9">The sequence shown here is derived from an EMBL/GenBank/DDBJ whole genome shotgun (WGS) entry which is preliminary data.</text>
</comment>
<keyword evidence="10" id="KW-1185">Reference proteome</keyword>
<evidence type="ECO:0000259" key="8">
    <source>
        <dbReference type="PROSITE" id="PS50850"/>
    </source>
</evidence>
<dbReference type="GO" id="GO:0016020">
    <property type="term" value="C:membrane"/>
    <property type="evidence" value="ECO:0007669"/>
    <property type="project" value="UniProtKB-SubCell"/>
</dbReference>
<dbReference type="PANTHER" id="PTHR43791">
    <property type="entry name" value="PERMEASE-RELATED"/>
    <property type="match status" value="1"/>
</dbReference>
<feature type="transmembrane region" description="Helical" evidence="7">
    <location>
        <begin position="104"/>
        <end position="122"/>
    </location>
</feature>
<dbReference type="Proteomes" id="UP000886523">
    <property type="component" value="Unassembled WGS sequence"/>
</dbReference>
<sequence>MTQSIRRESLDKVSAEDSEKVDAHVLEDIPSLTAEEEKRLYRKIDLRLMPILALMYLLAFMDRGPKYFRNYRIVSFWLTLSIGNIGNAKLEGLLIQLHMTSSDYTTALVMFFVAYCVFEPPSNLLLKKFRPSRYLPFINLLWGIVMTLMGLVKTYPQFVGTRVCLGACEAGLFPGVVYFLTFWYSRYQLQTRVALFFGAATVAGAFSGLLAYGISFMSGTRGLLGWSWIFILEGIATVVVAILSAFVLHGCDSPEEASFLTASERRFLFHRRKYELSSVGEDESVKSIYVWKAVKDWQVWVHTLVAMSVIIPLYANALFLPSIIHGFGYSTAISQLLTVPPFIFATIATIISALLADRLKRRSTSILIGQLTSLIGFAINISHVHSRGPKYFGTFLSAAGTYSAFPAMVAWLSNNLAPSTKRGVGIAMQLGLGNIGTVIGSVAYRSKDEPHFTLGHSVVIGFMCMGLILTSVLAWVYSRINADREVRVLKGENSTALYSQAELEGLGDRALDFRYSL</sequence>
<evidence type="ECO:0000313" key="9">
    <source>
        <dbReference type="EMBL" id="KAF9518068.1"/>
    </source>
</evidence>